<evidence type="ECO:0000256" key="10">
    <source>
        <dbReference type="ARBA" id="ARBA00023180"/>
    </source>
</evidence>
<proteinExistence type="inferred from homology"/>
<comment type="similarity">
    <text evidence="13">Belongs to the G-protein coupled receptor 1 family.</text>
</comment>
<dbReference type="GO" id="GO:0005886">
    <property type="term" value="C:plasma membrane"/>
    <property type="evidence" value="ECO:0000318"/>
    <property type="project" value="GO_Central"/>
</dbReference>
<feature type="chain" id="PRO_5026086673" description="G-protein coupled receptors family 1 profile domain-containing protein" evidence="16">
    <location>
        <begin position="17"/>
        <end position="658"/>
    </location>
</feature>
<dbReference type="PRINTS" id="PR00237">
    <property type="entry name" value="GPCRRHODOPSN"/>
</dbReference>
<evidence type="ECO:0000256" key="14">
    <source>
        <dbReference type="SAM" id="MobiDB-lite"/>
    </source>
</evidence>
<evidence type="ECO:0000256" key="2">
    <source>
        <dbReference type="ARBA" id="ARBA00022475"/>
    </source>
</evidence>
<feature type="transmembrane region" description="Helical" evidence="15">
    <location>
        <begin position="273"/>
        <end position="296"/>
    </location>
</feature>
<dbReference type="Gene3D" id="1.20.1070.10">
    <property type="entry name" value="Rhodopsin 7-helix transmembrane proteins"/>
    <property type="match status" value="1"/>
</dbReference>
<dbReference type="PANTHER" id="PTHR24243:SF45">
    <property type="entry name" value="GASTRIN_CHOLECYSTOKININ TYPE B RECEPTOR"/>
    <property type="match status" value="1"/>
</dbReference>
<evidence type="ECO:0000256" key="4">
    <source>
        <dbReference type="ARBA" id="ARBA00022989"/>
    </source>
</evidence>
<feature type="transmembrane region" description="Helical" evidence="15">
    <location>
        <begin position="582"/>
        <end position="603"/>
    </location>
</feature>
<reference evidence="18" key="3">
    <citation type="submission" date="2025-09" db="UniProtKB">
        <authorList>
            <consortium name="Ensembl"/>
        </authorList>
    </citation>
    <scope>IDENTIFICATION</scope>
    <source>
        <strain evidence="18">Glennie</strain>
    </source>
</reference>
<evidence type="ECO:0000313" key="18">
    <source>
        <dbReference type="Ensembl" id="ENSOANP00000044406.1"/>
    </source>
</evidence>
<evidence type="ECO:0000256" key="16">
    <source>
        <dbReference type="SAM" id="SignalP"/>
    </source>
</evidence>
<feature type="transmembrane region" description="Helical" evidence="15">
    <location>
        <begin position="344"/>
        <end position="365"/>
    </location>
</feature>
<dbReference type="SUPFAM" id="SSF81321">
    <property type="entry name" value="Family A G protein-coupled receptor-like"/>
    <property type="match status" value="1"/>
</dbReference>
<evidence type="ECO:0000256" key="1">
    <source>
        <dbReference type="ARBA" id="ARBA00004651"/>
    </source>
</evidence>
<evidence type="ECO:0000256" key="11">
    <source>
        <dbReference type="ARBA" id="ARBA00023224"/>
    </source>
</evidence>
<evidence type="ECO:0000259" key="17">
    <source>
        <dbReference type="PROSITE" id="PS50262"/>
    </source>
</evidence>
<feature type="compositionally biased region" description="Pro residues" evidence="14">
    <location>
        <begin position="57"/>
        <end position="66"/>
    </location>
</feature>
<reference evidence="18 19" key="1">
    <citation type="journal article" date="2008" name="Nature">
        <title>Genome analysis of the platypus reveals unique signatures of evolution.</title>
        <authorList>
            <person name="Warren W.C."/>
            <person name="Hillier L.W."/>
            <person name="Marshall Graves J.A."/>
            <person name="Birney E."/>
            <person name="Ponting C.P."/>
            <person name="Grutzner F."/>
            <person name="Belov K."/>
            <person name="Miller W."/>
            <person name="Clarke L."/>
            <person name="Chinwalla A.T."/>
            <person name="Yang S.P."/>
            <person name="Heger A."/>
            <person name="Locke D.P."/>
            <person name="Miethke P."/>
            <person name="Waters P.D."/>
            <person name="Veyrunes F."/>
            <person name="Fulton L."/>
            <person name="Fulton B."/>
            <person name="Graves T."/>
            <person name="Wallis J."/>
            <person name="Puente X.S."/>
            <person name="Lopez-Otin C."/>
            <person name="Ordonez G.R."/>
            <person name="Eichler E.E."/>
            <person name="Chen L."/>
            <person name="Cheng Z."/>
            <person name="Deakin J.E."/>
            <person name="Alsop A."/>
            <person name="Thompson K."/>
            <person name="Kirby P."/>
            <person name="Papenfuss A.T."/>
            <person name="Wakefield M.J."/>
            <person name="Olender T."/>
            <person name="Lancet D."/>
            <person name="Huttley G.A."/>
            <person name="Smit A.F."/>
            <person name="Pask A."/>
            <person name="Temple-Smith P."/>
            <person name="Batzer M.A."/>
            <person name="Walker J.A."/>
            <person name="Konkel M.K."/>
            <person name="Harris R.S."/>
            <person name="Whittington C.M."/>
            <person name="Wong E.S."/>
            <person name="Gemmell N.J."/>
            <person name="Buschiazzo E."/>
            <person name="Vargas Jentzsch I.M."/>
            <person name="Merkel A."/>
            <person name="Schmitz J."/>
            <person name="Zemann A."/>
            <person name="Churakov G."/>
            <person name="Kriegs J.O."/>
            <person name="Brosius J."/>
            <person name="Murchison E.P."/>
            <person name="Sachidanandam R."/>
            <person name="Smith C."/>
            <person name="Hannon G.J."/>
            <person name="Tsend-Ayush E."/>
            <person name="McMillan D."/>
            <person name="Attenborough R."/>
            <person name="Rens W."/>
            <person name="Ferguson-Smith M."/>
            <person name="Lefevre C.M."/>
            <person name="Sharp J.A."/>
            <person name="Nicholas K.R."/>
            <person name="Ray D.A."/>
            <person name="Kube M."/>
            <person name="Reinhardt R."/>
            <person name="Pringle T.H."/>
            <person name="Taylor J."/>
            <person name="Jones R.C."/>
            <person name="Nixon B."/>
            <person name="Dacheux J.L."/>
            <person name="Niwa H."/>
            <person name="Sekita Y."/>
            <person name="Huang X."/>
            <person name="Stark A."/>
            <person name="Kheradpour P."/>
            <person name="Kellis M."/>
            <person name="Flicek P."/>
            <person name="Chen Y."/>
            <person name="Webber C."/>
            <person name="Hardison R."/>
            <person name="Nelson J."/>
            <person name="Hallsworth-Pepin K."/>
            <person name="Delehaunty K."/>
            <person name="Markovic C."/>
            <person name="Minx P."/>
            <person name="Feng Y."/>
            <person name="Kremitzki C."/>
            <person name="Mitreva M."/>
            <person name="Glasscock J."/>
            <person name="Wylie T."/>
            <person name="Wohldmann P."/>
            <person name="Thiru P."/>
            <person name="Nhan M.N."/>
            <person name="Pohl C.S."/>
            <person name="Smith S.M."/>
            <person name="Hou S."/>
            <person name="Nefedov M."/>
            <person name="de Jong P.J."/>
            <person name="Renfree M.B."/>
            <person name="Mardis E.R."/>
            <person name="Wilson R.K."/>
        </authorList>
    </citation>
    <scope>NUCLEOTIDE SEQUENCE [LARGE SCALE GENOMIC DNA]</scope>
    <source>
        <strain evidence="18 19">Glennie</strain>
    </source>
</reference>
<feature type="compositionally biased region" description="Gly residues" evidence="14">
    <location>
        <begin position="164"/>
        <end position="173"/>
    </location>
</feature>
<dbReference type="OMA" id="GRDAMEC"/>
<keyword evidence="7" id="KW-0564">Palmitate</keyword>
<evidence type="ECO:0000256" key="12">
    <source>
        <dbReference type="ARBA" id="ARBA00023288"/>
    </source>
</evidence>
<dbReference type="GeneTree" id="ENSGT01150000286926"/>
<sequence>MLRGWALWAWLQQGELVLLPVPLPSSPSSSRTEREGSACRPPLPRIPPASFGLPAFPSLPPLPPLSHPLLSPVSHPPPLSPPHLSVRRPELARSSDAGRGSGLGEAGVSTRQLPFPPQGQGPVAHPQAGHRPRLPPPETERDRRGERPKEDETGQWKLSRGVNGRRGGAGGRGEGAEGGRRRVSRGHRGGGRGGQRKEGSLSVRKDRLGAGSPEQGRGLPRPGMEGLGPNRSDVPLGSIRIPANDSVGNASYDPPRQAAPGRTPKELELTVRILLYVVIFTLSVGGNLLIITVLGLSRRLRTVTNAFLLSLAVSDLLLAICCMPFTLLPNLMGSFVFGSGVCKAVAYLMGVSVSVSTFSLVAIALERYSAICRPLQARVWQTRSHAIRVIAATWLLAALLMLPYPIYSAIRPFGPRVLQCSHMWPSTRFKQAWAVLLLLLLFFIPGVVMAVAYGLISRELYLSMRFEAELQQSPGKAPKNGVGPSPGPSPACDEGDGCYLQLSKPRQAMELSALTPSRAPAPPDRARTSPSEAKLVAKKRVIRMLLVIVALFFLCWLPLYTANTWRAFDPDGAHGALSGTPISFIHLLSYTSACVNPLVYCFMNRRFRQACLATCTRCRPRPARPRPRPLPEDDPHTATTLSRLSYTTLQGVNSNPIG</sequence>
<protein>
    <recommendedName>
        <fullName evidence="17">G-protein coupled receptors family 1 profile domain-containing protein</fullName>
    </recommendedName>
</protein>
<keyword evidence="8" id="KW-1015">Disulfide bond</keyword>
<keyword evidence="3 13" id="KW-0812">Transmembrane</keyword>
<keyword evidence="10" id="KW-0325">Glycoprotein</keyword>
<keyword evidence="4 15" id="KW-1133">Transmembrane helix</keyword>
<dbReference type="PROSITE" id="PS50262">
    <property type="entry name" value="G_PROTEIN_RECEP_F1_2"/>
    <property type="match status" value="1"/>
</dbReference>
<dbReference type="GO" id="GO:0015054">
    <property type="term" value="F:gastrin receptor activity"/>
    <property type="evidence" value="ECO:0000318"/>
    <property type="project" value="GO_Central"/>
</dbReference>
<dbReference type="InterPro" id="IPR017452">
    <property type="entry name" value="GPCR_Rhodpsn_7TM"/>
</dbReference>
<dbReference type="AlphaFoldDB" id="A0A6I8NTR3"/>
<accession>A0A6I8NTR3</accession>
<feature type="transmembrane region" description="Helical" evidence="15">
    <location>
        <begin position="308"/>
        <end position="332"/>
    </location>
</feature>
<dbReference type="GO" id="GO:0007218">
    <property type="term" value="P:neuropeptide signaling pathway"/>
    <property type="evidence" value="ECO:0000318"/>
    <property type="project" value="GO_Central"/>
</dbReference>
<gene>
    <name evidence="18" type="primary">CCKBR</name>
</gene>
<keyword evidence="2" id="KW-1003">Cell membrane</keyword>
<feature type="transmembrane region" description="Helical" evidence="15">
    <location>
        <begin position="432"/>
        <end position="456"/>
    </location>
</feature>
<dbReference type="PANTHER" id="PTHR24243">
    <property type="entry name" value="G-PROTEIN COUPLED RECEPTOR"/>
    <property type="match status" value="1"/>
</dbReference>
<keyword evidence="9 13" id="KW-0675">Receptor</keyword>
<evidence type="ECO:0000256" key="5">
    <source>
        <dbReference type="ARBA" id="ARBA00023040"/>
    </source>
</evidence>
<keyword evidence="16" id="KW-0732">Signal</keyword>
<evidence type="ECO:0000256" key="6">
    <source>
        <dbReference type="ARBA" id="ARBA00023136"/>
    </source>
</evidence>
<dbReference type="GO" id="GO:0008188">
    <property type="term" value="F:neuropeptide receptor activity"/>
    <property type="evidence" value="ECO:0000318"/>
    <property type="project" value="GO_Central"/>
</dbReference>
<keyword evidence="19" id="KW-1185">Reference proteome</keyword>
<name>A0A6I8NTR3_ORNAN</name>
<keyword evidence="5 13" id="KW-0297">G-protein coupled receptor</keyword>
<dbReference type="InterPro" id="IPR009126">
    <property type="entry name" value="Cholcskin_rcpt"/>
</dbReference>
<feature type="transmembrane region" description="Helical" evidence="15">
    <location>
        <begin position="386"/>
        <end position="407"/>
    </location>
</feature>
<dbReference type="Pfam" id="PF00001">
    <property type="entry name" value="7tm_1"/>
    <property type="match status" value="1"/>
</dbReference>
<feature type="compositionally biased region" description="Basic residues" evidence="14">
    <location>
        <begin position="181"/>
        <end position="190"/>
    </location>
</feature>
<evidence type="ECO:0000256" key="15">
    <source>
        <dbReference type="SAM" id="Phobius"/>
    </source>
</evidence>
<keyword evidence="6 15" id="KW-0472">Membrane</keyword>
<feature type="compositionally biased region" description="Basic and acidic residues" evidence="14">
    <location>
        <begin position="138"/>
        <end position="154"/>
    </location>
</feature>
<evidence type="ECO:0000256" key="8">
    <source>
        <dbReference type="ARBA" id="ARBA00023157"/>
    </source>
</evidence>
<organism evidence="18 19">
    <name type="scientific">Ornithorhynchus anatinus</name>
    <name type="common">Duckbill platypus</name>
    <dbReference type="NCBI Taxonomy" id="9258"/>
    <lineage>
        <taxon>Eukaryota</taxon>
        <taxon>Metazoa</taxon>
        <taxon>Chordata</taxon>
        <taxon>Craniata</taxon>
        <taxon>Vertebrata</taxon>
        <taxon>Euteleostomi</taxon>
        <taxon>Mammalia</taxon>
        <taxon>Monotremata</taxon>
        <taxon>Ornithorhynchidae</taxon>
        <taxon>Ornithorhynchus</taxon>
    </lineage>
</organism>
<evidence type="ECO:0000256" key="7">
    <source>
        <dbReference type="ARBA" id="ARBA00023139"/>
    </source>
</evidence>
<evidence type="ECO:0000313" key="19">
    <source>
        <dbReference type="Proteomes" id="UP000002279"/>
    </source>
</evidence>
<dbReference type="Bgee" id="ENSOANG00000051173">
    <property type="expression patterns" value="Expressed in brain and 2 other cell types or tissues"/>
</dbReference>
<keyword evidence="12" id="KW-0449">Lipoprotein</keyword>
<evidence type="ECO:0000256" key="9">
    <source>
        <dbReference type="ARBA" id="ARBA00023170"/>
    </source>
</evidence>
<feature type="region of interest" description="Disordered" evidence="14">
    <location>
        <begin position="25"/>
        <end position="261"/>
    </location>
</feature>
<feature type="transmembrane region" description="Helical" evidence="15">
    <location>
        <begin position="541"/>
        <end position="562"/>
    </location>
</feature>
<dbReference type="InterPro" id="IPR000276">
    <property type="entry name" value="GPCR_Rhodpsn"/>
</dbReference>
<dbReference type="Proteomes" id="UP000002279">
    <property type="component" value="Chromosome 2"/>
</dbReference>
<dbReference type="GO" id="GO:0007200">
    <property type="term" value="P:phospholipase C-activating G protein-coupled receptor signaling pathway"/>
    <property type="evidence" value="ECO:0000318"/>
    <property type="project" value="GO_Central"/>
</dbReference>
<keyword evidence="11 13" id="KW-0807">Transducer</keyword>
<dbReference type="GO" id="GO:0004951">
    <property type="term" value="F:cholecystokinin receptor activity"/>
    <property type="evidence" value="ECO:0000318"/>
    <property type="project" value="GO_Central"/>
</dbReference>
<dbReference type="PRINTS" id="PR01822">
    <property type="entry name" value="CCYSTOKININR"/>
</dbReference>
<reference evidence="18" key="2">
    <citation type="submission" date="2025-08" db="UniProtKB">
        <authorList>
            <consortium name="Ensembl"/>
        </authorList>
    </citation>
    <scope>IDENTIFICATION</scope>
    <source>
        <strain evidence="18">Glennie</strain>
    </source>
</reference>
<feature type="domain" description="G-protein coupled receptors family 1 profile" evidence="17">
    <location>
        <begin position="286"/>
        <end position="600"/>
    </location>
</feature>
<dbReference type="InParanoid" id="A0A6I8NTR3"/>
<dbReference type="Ensembl" id="ENSOANT00000052964.1">
    <property type="protein sequence ID" value="ENSOANP00000044406.1"/>
    <property type="gene ID" value="ENSOANG00000051173.1"/>
</dbReference>
<dbReference type="PROSITE" id="PS00237">
    <property type="entry name" value="G_PROTEIN_RECEP_F1_1"/>
    <property type="match status" value="1"/>
</dbReference>
<feature type="compositionally biased region" description="Basic and acidic residues" evidence="14">
    <location>
        <begin position="195"/>
        <end position="208"/>
    </location>
</feature>
<comment type="subcellular location">
    <subcellularLocation>
        <location evidence="1">Cell membrane</location>
        <topology evidence="1">Multi-pass membrane protein</topology>
    </subcellularLocation>
</comment>
<feature type="signal peptide" evidence="16">
    <location>
        <begin position="1"/>
        <end position="16"/>
    </location>
</feature>
<dbReference type="FunCoup" id="A0A6I8NTR3">
    <property type="interactions" value="568"/>
</dbReference>
<evidence type="ECO:0000256" key="3">
    <source>
        <dbReference type="ARBA" id="ARBA00022692"/>
    </source>
</evidence>
<evidence type="ECO:0000256" key="13">
    <source>
        <dbReference type="RuleBase" id="RU000688"/>
    </source>
</evidence>